<gene>
    <name evidence="2" type="ORF">RHTO_04755</name>
</gene>
<dbReference type="eggNOG" id="KOG1012">
    <property type="taxonomic scope" value="Eukaryota"/>
</dbReference>
<evidence type="ECO:0000313" key="2">
    <source>
        <dbReference type="EMBL" id="EMS24576.1"/>
    </source>
</evidence>
<reference evidence="2 3" key="1">
    <citation type="journal article" date="2012" name="Nat. Commun.">
        <title>A multi-omic map of the lipid-producing yeast Rhodosporidium toruloides.</title>
        <authorList>
            <person name="Zhu Z."/>
            <person name="Zhang S."/>
            <person name="Liu H."/>
            <person name="Shen H."/>
            <person name="Lin X."/>
            <person name="Yang F."/>
            <person name="Zhou Y.J."/>
            <person name="Jin G."/>
            <person name="Ye M."/>
            <person name="Zou H."/>
            <person name="Zou H."/>
            <person name="Zhao Z.K."/>
        </authorList>
    </citation>
    <scope>NUCLEOTIDE SEQUENCE [LARGE SCALE GENOMIC DNA]</scope>
    <source>
        <strain evidence="2 3">NP11</strain>
    </source>
</reference>
<feature type="region of interest" description="Disordered" evidence="1">
    <location>
        <begin position="95"/>
        <end position="120"/>
    </location>
</feature>
<evidence type="ECO:0000256" key="1">
    <source>
        <dbReference type="SAM" id="MobiDB-lite"/>
    </source>
</evidence>
<accession>M7X2M1</accession>
<dbReference type="HOGENOM" id="CLU_1982835_0_0_1"/>
<sequence length="126" mass="13680">MMTCDTAGTELFVRDYTKTSLRIVVRDARLREHDPILGIVDLPLQKTLAHSSQVTRMYSLQGGVGWGKVNISILFKALAHARLSSCVSVSFLAGSHARRSSEPGSTPKDRFSSKARSETCTLAVAG</sequence>
<protein>
    <submittedName>
        <fullName evidence="2">C2 domain protein</fullName>
    </submittedName>
</protein>
<feature type="compositionally biased region" description="Basic and acidic residues" evidence="1">
    <location>
        <begin position="107"/>
        <end position="117"/>
    </location>
</feature>
<dbReference type="Proteomes" id="UP000016926">
    <property type="component" value="Unassembled WGS sequence"/>
</dbReference>
<dbReference type="RefSeq" id="XP_016275695.1">
    <property type="nucleotide sequence ID" value="XM_016418419.1"/>
</dbReference>
<name>M7X2M1_RHOT1</name>
<proteinExistence type="predicted"/>
<dbReference type="GeneID" id="27368768"/>
<dbReference type="PANTHER" id="PTHR47348">
    <property type="entry name" value="MEIOTICALLY UP-REGULATED GENE 190 PROTEIN"/>
    <property type="match status" value="1"/>
</dbReference>
<dbReference type="AlphaFoldDB" id="M7X2M1"/>
<keyword evidence="3" id="KW-1185">Reference proteome</keyword>
<organism evidence="2 3">
    <name type="scientific">Rhodotorula toruloides (strain NP11)</name>
    <name type="common">Yeast</name>
    <name type="synonym">Rhodosporidium toruloides</name>
    <dbReference type="NCBI Taxonomy" id="1130832"/>
    <lineage>
        <taxon>Eukaryota</taxon>
        <taxon>Fungi</taxon>
        <taxon>Dikarya</taxon>
        <taxon>Basidiomycota</taxon>
        <taxon>Pucciniomycotina</taxon>
        <taxon>Microbotryomycetes</taxon>
        <taxon>Sporidiobolales</taxon>
        <taxon>Sporidiobolaceae</taxon>
        <taxon>Rhodotorula</taxon>
    </lineage>
</organism>
<evidence type="ECO:0000313" key="3">
    <source>
        <dbReference type="Proteomes" id="UP000016926"/>
    </source>
</evidence>
<dbReference type="EMBL" id="KB722644">
    <property type="protein sequence ID" value="EMS24576.1"/>
    <property type="molecule type" value="Genomic_DNA"/>
</dbReference>
<dbReference type="PANTHER" id="PTHR47348:SF3">
    <property type="entry name" value="MEIOTICALLY UP-REGULATED GENE 190 PROTEIN"/>
    <property type="match status" value="1"/>
</dbReference>